<dbReference type="InterPro" id="IPR016163">
    <property type="entry name" value="Ald_DH_C"/>
</dbReference>
<dbReference type="EMBL" id="SGWQ01000011">
    <property type="protein sequence ID" value="RZS32856.1"/>
    <property type="molecule type" value="Genomic_DNA"/>
</dbReference>
<dbReference type="InterPro" id="IPR015590">
    <property type="entry name" value="Aldehyde_DH_dom"/>
</dbReference>
<keyword evidence="5" id="KW-1185">Reference proteome</keyword>
<reference evidence="4 5" key="1">
    <citation type="submission" date="2019-02" db="EMBL/GenBank/DDBJ databases">
        <title>Genomic Encyclopedia of Type Strains, Phase IV (KMG-IV): sequencing the most valuable type-strain genomes for metagenomic binning, comparative biology and taxonomic classification.</title>
        <authorList>
            <person name="Goeker M."/>
        </authorList>
    </citation>
    <scope>NUCLEOTIDE SEQUENCE [LARGE SCALE GENOMIC DNA]</scope>
    <source>
        <strain evidence="4 5">DSM 101727</strain>
    </source>
</reference>
<dbReference type="Gene3D" id="3.40.309.10">
    <property type="entry name" value="Aldehyde Dehydrogenase, Chain A, domain 2"/>
    <property type="match status" value="1"/>
</dbReference>
<evidence type="ECO:0000256" key="1">
    <source>
        <dbReference type="ARBA" id="ARBA00009986"/>
    </source>
</evidence>
<dbReference type="Pfam" id="PF00171">
    <property type="entry name" value="Aldedh"/>
    <property type="match status" value="1"/>
</dbReference>
<organism evidence="4 5">
    <name type="scientific">Herbihabitans rhizosphaerae</name>
    <dbReference type="NCBI Taxonomy" id="1872711"/>
    <lineage>
        <taxon>Bacteria</taxon>
        <taxon>Bacillati</taxon>
        <taxon>Actinomycetota</taxon>
        <taxon>Actinomycetes</taxon>
        <taxon>Pseudonocardiales</taxon>
        <taxon>Pseudonocardiaceae</taxon>
        <taxon>Herbihabitans</taxon>
    </lineage>
</organism>
<dbReference type="OrthoDB" id="6882680at2"/>
<evidence type="ECO:0000313" key="4">
    <source>
        <dbReference type="EMBL" id="RZS32856.1"/>
    </source>
</evidence>
<protein>
    <submittedName>
        <fullName evidence="4">Aldehyde dehydrogenase (NAD+)</fullName>
    </submittedName>
</protein>
<accession>A0A4Q7KGY0</accession>
<dbReference type="RefSeq" id="WP_130347797.1">
    <property type="nucleotide sequence ID" value="NZ_SGWQ01000011.1"/>
</dbReference>
<comment type="similarity">
    <text evidence="1">Belongs to the aldehyde dehydrogenase family.</text>
</comment>
<gene>
    <name evidence="4" type="ORF">EV193_111241</name>
</gene>
<comment type="caution">
    <text evidence="4">The sequence shown here is derived from an EMBL/GenBank/DDBJ whole genome shotgun (WGS) entry which is preliminary data.</text>
</comment>
<dbReference type="Gene3D" id="3.40.605.10">
    <property type="entry name" value="Aldehyde Dehydrogenase, Chain A, domain 1"/>
    <property type="match status" value="1"/>
</dbReference>
<evidence type="ECO:0000259" key="3">
    <source>
        <dbReference type="Pfam" id="PF00171"/>
    </source>
</evidence>
<evidence type="ECO:0000256" key="2">
    <source>
        <dbReference type="ARBA" id="ARBA00023002"/>
    </source>
</evidence>
<dbReference type="PANTHER" id="PTHR42804:SF1">
    <property type="entry name" value="ALDEHYDE DEHYDROGENASE-RELATED"/>
    <property type="match status" value="1"/>
</dbReference>
<dbReference type="AlphaFoldDB" id="A0A4Q7KGY0"/>
<name>A0A4Q7KGY0_9PSEU</name>
<dbReference type="InterPro" id="IPR016162">
    <property type="entry name" value="Ald_DH_N"/>
</dbReference>
<keyword evidence="2" id="KW-0560">Oxidoreductase</keyword>
<dbReference type="SUPFAM" id="SSF53720">
    <property type="entry name" value="ALDH-like"/>
    <property type="match status" value="1"/>
</dbReference>
<proteinExistence type="inferred from homology"/>
<evidence type="ECO:0000313" key="5">
    <source>
        <dbReference type="Proteomes" id="UP000294257"/>
    </source>
</evidence>
<dbReference type="PANTHER" id="PTHR42804">
    <property type="entry name" value="ALDEHYDE DEHYDROGENASE"/>
    <property type="match status" value="1"/>
</dbReference>
<feature type="domain" description="Aldehyde dehydrogenase" evidence="3">
    <location>
        <begin position="9"/>
        <end position="439"/>
    </location>
</feature>
<sequence>MSIVVSASPWQPSDVVAEVPAATPSDVDKAVAASVAAQREWAAAAPAVRASALGAIADTVAAEAGSLAELITREVGKPAVEAAGEVARAAALLRYYAQQAFDPFGETYPAGGGLAFTTRHPRGVVGLITPWNFPLAIPVWKSAPALAFGNGALIKPSPDAVACALRWAELATPHLPDGLLAVLPGGAETGAALVAGTDAVSFTGSGGVGRAVAVAAAERGIPAQCEMGGLSATIVLPDADLDRAAADIAYAAMGFAGQKCTATKRVITVGGAELTDALAAKVAALDATPVISAAARGHVRNAIAVAESSGGRVIASGSVPEGDGWFLRSAVIAGLSSDAPLNREEVFGPVCTLTEVSDVDSALALANDTGYGLVTSIYTADLDAALAAAHRCESGTVKVNAPTAGVDFHLPFGGEKASGYGGKEQGKAAQAFYTASRTIQIGAH</sequence>
<dbReference type="GO" id="GO:0016620">
    <property type="term" value="F:oxidoreductase activity, acting on the aldehyde or oxo group of donors, NAD or NADP as acceptor"/>
    <property type="evidence" value="ECO:0007669"/>
    <property type="project" value="InterPro"/>
</dbReference>
<dbReference type="Proteomes" id="UP000294257">
    <property type="component" value="Unassembled WGS sequence"/>
</dbReference>
<dbReference type="InterPro" id="IPR016161">
    <property type="entry name" value="Ald_DH/histidinol_DH"/>
</dbReference>